<name>A0A9W9YHD8_9CNID</name>
<evidence type="ECO:0000256" key="2">
    <source>
        <dbReference type="ARBA" id="ARBA00022723"/>
    </source>
</evidence>
<dbReference type="Pfam" id="PF00354">
    <property type="entry name" value="Pentaxin"/>
    <property type="match status" value="1"/>
</dbReference>
<dbReference type="PANTHER" id="PTHR19277:SF125">
    <property type="entry name" value="B6"/>
    <property type="match status" value="1"/>
</dbReference>
<dbReference type="InterPro" id="IPR051360">
    <property type="entry name" value="Neuronal_Pentraxin_Related"/>
</dbReference>
<keyword evidence="8" id="KW-1185">Reference proteome</keyword>
<dbReference type="PANTHER" id="PTHR19277">
    <property type="entry name" value="PENTRAXIN"/>
    <property type="match status" value="1"/>
</dbReference>
<comment type="caution">
    <text evidence="7">The sequence shown here is derived from an EMBL/GenBank/DDBJ whole genome shotgun (WGS) entry which is preliminary data.</text>
</comment>
<dbReference type="Proteomes" id="UP001163046">
    <property type="component" value="Unassembled WGS sequence"/>
</dbReference>
<evidence type="ECO:0000256" key="5">
    <source>
        <dbReference type="ARBA" id="ARBA00023180"/>
    </source>
</evidence>
<organism evidence="7 8">
    <name type="scientific">Desmophyllum pertusum</name>
    <dbReference type="NCBI Taxonomy" id="174260"/>
    <lineage>
        <taxon>Eukaryota</taxon>
        <taxon>Metazoa</taxon>
        <taxon>Cnidaria</taxon>
        <taxon>Anthozoa</taxon>
        <taxon>Hexacorallia</taxon>
        <taxon>Scleractinia</taxon>
        <taxon>Caryophylliina</taxon>
        <taxon>Caryophylliidae</taxon>
        <taxon>Desmophyllum</taxon>
    </lineage>
</organism>
<dbReference type="EMBL" id="MU827782">
    <property type="protein sequence ID" value="KAJ7336633.1"/>
    <property type="molecule type" value="Genomic_DNA"/>
</dbReference>
<keyword evidence="2" id="KW-0479">Metal-binding</keyword>
<dbReference type="AlphaFoldDB" id="A0A9W9YHD8"/>
<sequence>MIEIHNYKLFLRKQSHVSMSTAIPELTAMTISFWMRTQQGSDGTMLSYATHSQPDELVITTHPTLRVILKGSSQDHAEQFNLNDGNWHFLWIEWDSSTGELSILEGQRTVGPLTYTRSALVGGGYLVLGQRQQSSKSLSRQRLSWERFLM</sequence>
<accession>A0A9W9YHD8</accession>
<keyword evidence="5" id="KW-0325">Glycoprotein</keyword>
<protein>
    <submittedName>
        <fullName evidence="7">Domain abundant in complement control protein, SUSHI repeat, short complement-like repeat (SCR)</fullName>
    </submittedName>
</protein>
<keyword evidence="3" id="KW-0106">Calcium</keyword>
<dbReference type="GO" id="GO:0046872">
    <property type="term" value="F:metal ion binding"/>
    <property type="evidence" value="ECO:0007669"/>
    <property type="project" value="UniProtKB-KW"/>
</dbReference>
<dbReference type="Gene3D" id="2.60.120.200">
    <property type="match status" value="1"/>
</dbReference>
<dbReference type="OrthoDB" id="8793160at2759"/>
<keyword evidence="4" id="KW-1015">Disulfide bond</keyword>
<evidence type="ECO:0000313" key="7">
    <source>
        <dbReference type="EMBL" id="KAJ7336633.1"/>
    </source>
</evidence>
<evidence type="ECO:0000259" key="6">
    <source>
        <dbReference type="Pfam" id="PF00354"/>
    </source>
</evidence>
<dbReference type="InterPro" id="IPR013320">
    <property type="entry name" value="ConA-like_dom_sf"/>
</dbReference>
<evidence type="ECO:0000313" key="8">
    <source>
        <dbReference type="Proteomes" id="UP001163046"/>
    </source>
</evidence>
<dbReference type="SUPFAM" id="SSF49899">
    <property type="entry name" value="Concanavalin A-like lectins/glucanases"/>
    <property type="match status" value="1"/>
</dbReference>
<proteinExistence type="predicted"/>
<gene>
    <name evidence="7" type="primary">svep1_4</name>
    <name evidence="7" type="ORF">OS493_011853</name>
</gene>
<evidence type="ECO:0000256" key="4">
    <source>
        <dbReference type="ARBA" id="ARBA00023157"/>
    </source>
</evidence>
<dbReference type="InterPro" id="IPR001759">
    <property type="entry name" value="PTX_dom"/>
</dbReference>
<reference evidence="7" key="1">
    <citation type="submission" date="2023-01" db="EMBL/GenBank/DDBJ databases">
        <title>Genome assembly of the deep-sea coral Lophelia pertusa.</title>
        <authorList>
            <person name="Herrera S."/>
            <person name="Cordes E."/>
        </authorList>
    </citation>
    <scope>NUCLEOTIDE SEQUENCE</scope>
    <source>
        <strain evidence="7">USNM1676648</strain>
        <tissue evidence="7">Polyp</tissue>
    </source>
</reference>
<evidence type="ECO:0000256" key="1">
    <source>
        <dbReference type="ARBA" id="ARBA00001913"/>
    </source>
</evidence>
<evidence type="ECO:0000256" key="3">
    <source>
        <dbReference type="ARBA" id="ARBA00022837"/>
    </source>
</evidence>
<comment type="cofactor">
    <cofactor evidence="1">
        <name>Ca(2+)</name>
        <dbReference type="ChEBI" id="CHEBI:29108"/>
    </cofactor>
</comment>
<feature type="domain" description="Pentraxin (PTX)" evidence="6">
    <location>
        <begin position="17"/>
        <end position="134"/>
    </location>
</feature>